<dbReference type="InterPro" id="IPR002744">
    <property type="entry name" value="MIP18-like"/>
</dbReference>
<dbReference type="GeneID" id="117137632"/>
<comment type="similarity">
    <text evidence="1">Belongs to the MIP18 family.</text>
</comment>
<evidence type="ECO:0000256" key="2">
    <source>
        <dbReference type="ARBA" id="ARBA00022829"/>
    </source>
</evidence>
<sequence length="218" mass="23717">MLSYIKRKLSESDSGVSSVATVTSPCGGDSGSAGGTGGSESGTGSSSASISGRSQNADELVRKTSQMSMDDEAIAFGEDALLHELGYKNQTELQETIYDLLRGIRDPEKPCTLEDLNVVYEDGIFVMPPTRSNVSVVRIEFNPTVPHCSLATLIGLCIRVKVERGLPHNIKLDIYIKKGAHQTEEEINKQINDKERIAAAMENPNLRDLVENCIKDEE</sequence>
<dbReference type="RefSeq" id="XP_033155055.1">
    <property type="nucleotide sequence ID" value="XM_033299164.1"/>
</dbReference>
<dbReference type="GO" id="GO:0007059">
    <property type="term" value="P:chromosome segregation"/>
    <property type="evidence" value="ECO:0007669"/>
    <property type="project" value="UniProtKB-KW"/>
</dbReference>
<feature type="region of interest" description="Disordered" evidence="3">
    <location>
        <begin position="1"/>
        <end position="59"/>
    </location>
</feature>
<dbReference type="AlphaFoldDB" id="A0A6P8JH86"/>
<dbReference type="InterPro" id="IPR039796">
    <property type="entry name" value="MIP18"/>
</dbReference>
<evidence type="ECO:0000256" key="3">
    <source>
        <dbReference type="SAM" id="MobiDB-lite"/>
    </source>
</evidence>
<dbReference type="InterPro" id="IPR034904">
    <property type="entry name" value="FSCA_dom_sf"/>
</dbReference>
<dbReference type="Pfam" id="PF01883">
    <property type="entry name" value="FeS_assembly_P"/>
    <property type="match status" value="1"/>
</dbReference>
<dbReference type="FunFam" id="3.30.300.130:FF:000004">
    <property type="entry name" value="cytosolic iron-sulfur assembly component 2A"/>
    <property type="match status" value="1"/>
</dbReference>
<organism evidence="5 6">
    <name type="scientific">Drosophila mauritiana</name>
    <name type="common">Fruit fly</name>
    <dbReference type="NCBI Taxonomy" id="7226"/>
    <lineage>
        <taxon>Eukaryota</taxon>
        <taxon>Metazoa</taxon>
        <taxon>Ecdysozoa</taxon>
        <taxon>Arthropoda</taxon>
        <taxon>Hexapoda</taxon>
        <taxon>Insecta</taxon>
        <taxon>Pterygota</taxon>
        <taxon>Neoptera</taxon>
        <taxon>Endopterygota</taxon>
        <taxon>Diptera</taxon>
        <taxon>Brachycera</taxon>
        <taxon>Muscomorpha</taxon>
        <taxon>Ephydroidea</taxon>
        <taxon>Drosophilidae</taxon>
        <taxon>Drosophila</taxon>
        <taxon>Sophophora</taxon>
    </lineage>
</organism>
<dbReference type="SUPFAM" id="SSF117916">
    <property type="entry name" value="Fe-S cluster assembly (FSCA) domain-like"/>
    <property type="match status" value="1"/>
</dbReference>
<evidence type="ECO:0000313" key="5">
    <source>
        <dbReference type="Proteomes" id="UP000515162"/>
    </source>
</evidence>
<accession>A0A6P8JH86</accession>
<name>A0A6P8JH86_DROMA</name>
<protein>
    <submittedName>
        <fullName evidence="6">MIP18 family protein galla-1</fullName>
    </submittedName>
</protein>
<dbReference type="Gene3D" id="6.10.250.1280">
    <property type="match status" value="1"/>
</dbReference>
<feature type="compositionally biased region" description="Polar residues" evidence="3">
    <location>
        <begin position="12"/>
        <end position="24"/>
    </location>
</feature>
<keyword evidence="2" id="KW-0159">Chromosome partition</keyword>
<reference evidence="6" key="1">
    <citation type="submission" date="2025-08" db="UniProtKB">
        <authorList>
            <consortium name="RefSeq"/>
        </authorList>
    </citation>
    <scope>IDENTIFICATION</scope>
    <source>
        <strain evidence="6">Mau12</strain>
        <tissue evidence="6">Whole Body</tissue>
    </source>
</reference>
<dbReference type="PANTHER" id="PTHR12377">
    <property type="entry name" value="CYTOSOLIC IRON-SULFUR ASSEMBLY COMPONENT 2B-RELATED"/>
    <property type="match status" value="1"/>
</dbReference>
<keyword evidence="5" id="KW-1185">Reference proteome</keyword>
<evidence type="ECO:0000256" key="1">
    <source>
        <dbReference type="ARBA" id="ARBA00010381"/>
    </source>
</evidence>
<dbReference type="SMR" id="A0A6P8JH86"/>
<dbReference type="CTD" id="246485"/>
<feature type="compositionally biased region" description="Gly residues" evidence="3">
    <location>
        <begin position="28"/>
        <end position="41"/>
    </location>
</feature>
<dbReference type="PANTHER" id="PTHR12377:SF2">
    <property type="entry name" value="CYTOSOLIC IRON-SULFUR ASSEMBLY COMPONENT 2A"/>
    <property type="match status" value="1"/>
</dbReference>
<gene>
    <name evidence="6" type="primary">LOC117137632</name>
</gene>
<dbReference type="Gene3D" id="3.30.300.130">
    <property type="entry name" value="Fe-S cluster assembly (FSCA)"/>
    <property type="match status" value="1"/>
</dbReference>
<dbReference type="GO" id="GO:0051604">
    <property type="term" value="P:protein maturation"/>
    <property type="evidence" value="ECO:0007669"/>
    <property type="project" value="InterPro"/>
</dbReference>
<evidence type="ECO:0000259" key="4">
    <source>
        <dbReference type="Pfam" id="PF01883"/>
    </source>
</evidence>
<feature type="compositionally biased region" description="Low complexity" evidence="3">
    <location>
        <begin position="42"/>
        <end position="54"/>
    </location>
</feature>
<dbReference type="Proteomes" id="UP000515162">
    <property type="component" value="Chromosome 2R"/>
</dbReference>
<evidence type="ECO:0000313" key="6">
    <source>
        <dbReference type="RefSeq" id="XP_033155055.1"/>
    </source>
</evidence>
<feature type="domain" description="MIP18 family-like" evidence="4">
    <location>
        <begin position="95"/>
        <end position="168"/>
    </location>
</feature>
<proteinExistence type="inferred from homology"/>